<dbReference type="InterPro" id="IPR036427">
    <property type="entry name" value="Bromodomain-like_sf"/>
</dbReference>
<feature type="region of interest" description="Disordered" evidence="2">
    <location>
        <begin position="490"/>
        <end position="510"/>
    </location>
</feature>
<evidence type="ECO:0000256" key="1">
    <source>
        <dbReference type="ARBA" id="ARBA00023117"/>
    </source>
</evidence>
<dbReference type="AlphaFoldDB" id="A0A7R9VWG6"/>
<keyword evidence="1" id="KW-0103">Bromodomain</keyword>
<sequence length="701" mass="74325">MASPVASPPCSFTNRIALNVALAEALRSGVASCGAAALRFRQVVPVEHFPDYLHFVKPADATLSLDTIASRARACFYTTVAEFGADVGQLLANAKAYNSTGTGRFADPAAIRDAEFVTEALERSLVANKPVLDAAESNMHGSIATRPTHRSASAAMQDPSNDVGSSCQDVVTSSCGVPTQPSSQARRQDSGLEALADACEIETDRPSHDKQVVDPPARVPASDPNLCAAPVEPQNLARDAGRSPDPGCTLDTTSLRPAARAPATSAQALLSPASTAAAAKFRRHKSKVYIRLNKVVYLPTTFMEEYFDPASLPMNINMIVEANGVELPDTHTVTIKAVPRTGLSTMYCMTNVLTFQQRFLNWQILDWTKVDAARIKIHLSGPHPEPKPAAAAAAVQLPAAAQASNKRKGDCHAAVAPDEAFNQPQERSCVWLGDGRVLQLDSKRHVNLGSVRGFQQAVLPERNASTPLQPVSSSLPMHAHVQHEWSDAPLSQPVTTSQGGHASVQEPTAHPRASQQLGFQVQQGGSMAGMPGTLRLAPHMHYTCMHPSECSGSSPHQVRLKLPVQNADGRREAGARRSGSLISALTNNTQRIELCDGAQHMRLLQQSTQGMMPMMQMGGSPGGGGGHPMLVLLRCNDLRSQLGARPASSPVLGGAPSPGGVTSAGANSTFKIEADTGLSNGEAQGWHYTAIDRNMPPALSM</sequence>
<feature type="region of interest" description="Disordered" evidence="2">
    <location>
        <begin position="146"/>
        <end position="223"/>
    </location>
</feature>
<evidence type="ECO:0000259" key="3">
    <source>
        <dbReference type="SMART" id="SM00297"/>
    </source>
</evidence>
<reference evidence="4" key="1">
    <citation type="submission" date="2021-01" db="EMBL/GenBank/DDBJ databases">
        <authorList>
            <person name="Corre E."/>
            <person name="Pelletier E."/>
            <person name="Niang G."/>
            <person name="Scheremetjew M."/>
            <person name="Finn R."/>
            <person name="Kale V."/>
            <person name="Holt S."/>
            <person name="Cochrane G."/>
            <person name="Meng A."/>
            <person name="Brown T."/>
            <person name="Cohen L."/>
        </authorList>
    </citation>
    <scope>NUCLEOTIDE SEQUENCE</scope>
    <source>
        <strain evidence="4">CCMP219</strain>
    </source>
</reference>
<dbReference type="SUPFAM" id="SSF47370">
    <property type="entry name" value="Bromodomain"/>
    <property type="match status" value="1"/>
</dbReference>
<feature type="domain" description="Bromo" evidence="3">
    <location>
        <begin position="12"/>
        <end position="130"/>
    </location>
</feature>
<dbReference type="SMART" id="SM00297">
    <property type="entry name" value="BROMO"/>
    <property type="match status" value="1"/>
</dbReference>
<feature type="region of interest" description="Disordered" evidence="2">
    <location>
        <begin position="643"/>
        <end position="666"/>
    </location>
</feature>
<dbReference type="EMBL" id="HBEC01039688">
    <property type="protein sequence ID" value="CAD8306169.1"/>
    <property type="molecule type" value="Transcribed_RNA"/>
</dbReference>
<dbReference type="CDD" id="cd04369">
    <property type="entry name" value="Bromodomain"/>
    <property type="match status" value="1"/>
</dbReference>
<dbReference type="Pfam" id="PF00439">
    <property type="entry name" value="Bromodomain"/>
    <property type="match status" value="1"/>
</dbReference>
<evidence type="ECO:0000256" key="2">
    <source>
        <dbReference type="SAM" id="MobiDB-lite"/>
    </source>
</evidence>
<dbReference type="Gene3D" id="1.20.920.10">
    <property type="entry name" value="Bromodomain-like"/>
    <property type="match status" value="1"/>
</dbReference>
<name>A0A7R9VWG6_9CHLO</name>
<accession>A0A7R9VWG6</accession>
<evidence type="ECO:0000313" key="4">
    <source>
        <dbReference type="EMBL" id="CAD8306169.1"/>
    </source>
</evidence>
<gene>
    <name evidence="4" type="ORF">CEUR00632_LOCUS18458</name>
</gene>
<feature type="compositionally biased region" description="Polar residues" evidence="2">
    <location>
        <begin position="158"/>
        <end position="185"/>
    </location>
</feature>
<dbReference type="InterPro" id="IPR001487">
    <property type="entry name" value="Bromodomain"/>
</dbReference>
<proteinExistence type="predicted"/>
<feature type="compositionally biased region" description="Basic and acidic residues" evidence="2">
    <location>
        <begin position="202"/>
        <end position="212"/>
    </location>
</feature>
<protein>
    <recommendedName>
        <fullName evidence="3">Bromo domain-containing protein</fullName>
    </recommendedName>
</protein>
<organism evidence="4">
    <name type="scientific">Chlamydomonas euryale</name>
    <dbReference type="NCBI Taxonomy" id="1486919"/>
    <lineage>
        <taxon>Eukaryota</taxon>
        <taxon>Viridiplantae</taxon>
        <taxon>Chlorophyta</taxon>
        <taxon>core chlorophytes</taxon>
        <taxon>Chlorophyceae</taxon>
        <taxon>CS clade</taxon>
        <taxon>Chlamydomonadales</taxon>
        <taxon>Chlamydomonadaceae</taxon>
        <taxon>Chlamydomonas</taxon>
    </lineage>
</organism>